<reference evidence="1" key="1">
    <citation type="submission" date="2018-05" db="EMBL/GenBank/DDBJ databases">
        <authorList>
            <person name="Lanie J.A."/>
            <person name="Ng W.-L."/>
            <person name="Kazmierczak K.M."/>
            <person name="Andrzejewski T.M."/>
            <person name="Davidsen T.M."/>
            <person name="Wayne K.J."/>
            <person name="Tettelin H."/>
            <person name="Glass J.I."/>
            <person name="Rusch D."/>
            <person name="Podicherti R."/>
            <person name="Tsui H.-C.T."/>
            <person name="Winkler M.E."/>
        </authorList>
    </citation>
    <scope>NUCLEOTIDE SEQUENCE</scope>
</reference>
<name>A0A381X0C0_9ZZZZ</name>
<gene>
    <name evidence="1" type="ORF">METZ01_LOCUS111029</name>
</gene>
<dbReference type="EMBL" id="UINC01013470">
    <property type="protein sequence ID" value="SVA58175.1"/>
    <property type="molecule type" value="Genomic_DNA"/>
</dbReference>
<organism evidence="1">
    <name type="scientific">marine metagenome</name>
    <dbReference type="NCBI Taxonomy" id="408172"/>
    <lineage>
        <taxon>unclassified sequences</taxon>
        <taxon>metagenomes</taxon>
        <taxon>ecological metagenomes</taxon>
    </lineage>
</organism>
<sequence>MFRVFFLIFCVLFSCNEIKSRPSNLRDYLTKTFSHVARIDDFYIAAGNRAPLITDLPSDTGKEIFEMAVRIFESLLDQNEDGTVDHPYLVNSLAEHLAFVIDHTDVTNEEEVKIQSFFGNYVMTMKSNIWPYMPSFSSSDCSLSLTELNTSLWRPETYNALWEECFHTITEAINRVNPEFNFDHGSILGSYLQADIDNGSYDISEQNELEDDGYDFLTGVNEYVHQIWLINLCNRQNILNQYQLSVLEHISAVGVPLTVNPDYNLELAEVVK</sequence>
<evidence type="ECO:0000313" key="1">
    <source>
        <dbReference type="EMBL" id="SVA58175.1"/>
    </source>
</evidence>
<protein>
    <submittedName>
        <fullName evidence="1">Uncharacterized protein</fullName>
    </submittedName>
</protein>
<dbReference type="PROSITE" id="PS51257">
    <property type="entry name" value="PROKAR_LIPOPROTEIN"/>
    <property type="match status" value="1"/>
</dbReference>
<accession>A0A381X0C0</accession>
<proteinExistence type="predicted"/>
<dbReference type="AlphaFoldDB" id="A0A381X0C0"/>